<feature type="domain" description="CCHC-type" evidence="3">
    <location>
        <begin position="291"/>
        <end position="305"/>
    </location>
</feature>
<dbReference type="PANTHER" id="PTHR15503:SF22">
    <property type="entry name" value="TRANSPOSON TY3-I GAG POLYPROTEIN"/>
    <property type="match status" value="1"/>
</dbReference>
<evidence type="ECO:0000313" key="4">
    <source>
        <dbReference type="EMBL" id="KAF0714878.1"/>
    </source>
</evidence>
<feature type="region of interest" description="Disordered" evidence="2">
    <location>
        <begin position="240"/>
        <end position="282"/>
    </location>
</feature>
<evidence type="ECO:0000313" key="5">
    <source>
        <dbReference type="Proteomes" id="UP000478052"/>
    </source>
</evidence>
<dbReference type="CDD" id="cd00303">
    <property type="entry name" value="retropepsin_like"/>
    <property type="match status" value="1"/>
</dbReference>
<keyword evidence="1" id="KW-0862">Zinc</keyword>
<dbReference type="InterPro" id="IPR021109">
    <property type="entry name" value="Peptidase_aspartic_dom_sf"/>
</dbReference>
<feature type="domain" description="CCHC-type" evidence="3">
    <location>
        <begin position="313"/>
        <end position="328"/>
    </location>
</feature>
<dbReference type="Gene3D" id="2.40.70.10">
    <property type="entry name" value="Acid Proteases"/>
    <property type="match status" value="1"/>
</dbReference>
<dbReference type="Pfam" id="PF00098">
    <property type="entry name" value="zf-CCHC"/>
    <property type="match status" value="1"/>
</dbReference>
<gene>
    <name evidence="4" type="ORF">FWK35_00038689</name>
</gene>
<keyword evidence="5" id="KW-1185">Reference proteome</keyword>
<accession>A0A6G0VZQ5</accession>
<dbReference type="Proteomes" id="UP000478052">
    <property type="component" value="Unassembled WGS sequence"/>
</dbReference>
<dbReference type="GO" id="GO:0008270">
    <property type="term" value="F:zinc ion binding"/>
    <property type="evidence" value="ECO:0007669"/>
    <property type="project" value="UniProtKB-KW"/>
</dbReference>
<feature type="non-terminal residue" evidence="4">
    <location>
        <position position="523"/>
    </location>
</feature>
<dbReference type="OrthoDB" id="6613480at2759"/>
<dbReference type="SMART" id="SM00343">
    <property type="entry name" value="ZnF_C2HC"/>
    <property type="match status" value="2"/>
</dbReference>
<dbReference type="InterPro" id="IPR032567">
    <property type="entry name" value="RTL1-rel"/>
</dbReference>
<keyword evidence="1" id="KW-0479">Metal-binding</keyword>
<organism evidence="4 5">
    <name type="scientific">Aphis craccivora</name>
    <name type="common">Cowpea aphid</name>
    <dbReference type="NCBI Taxonomy" id="307492"/>
    <lineage>
        <taxon>Eukaryota</taxon>
        <taxon>Metazoa</taxon>
        <taxon>Ecdysozoa</taxon>
        <taxon>Arthropoda</taxon>
        <taxon>Hexapoda</taxon>
        <taxon>Insecta</taxon>
        <taxon>Pterygota</taxon>
        <taxon>Neoptera</taxon>
        <taxon>Paraneoptera</taxon>
        <taxon>Hemiptera</taxon>
        <taxon>Sternorrhyncha</taxon>
        <taxon>Aphidomorpha</taxon>
        <taxon>Aphidoidea</taxon>
        <taxon>Aphididae</taxon>
        <taxon>Aphidini</taxon>
        <taxon>Aphis</taxon>
        <taxon>Aphis</taxon>
    </lineage>
</organism>
<dbReference type="InterPro" id="IPR036875">
    <property type="entry name" value="Znf_CCHC_sf"/>
</dbReference>
<evidence type="ECO:0000256" key="2">
    <source>
        <dbReference type="SAM" id="MobiDB-lite"/>
    </source>
</evidence>
<dbReference type="EMBL" id="VUJU01010300">
    <property type="protein sequence ID" value="KAF0714878.1"/>
    <property type="molecule type" value="Genomic_DNA"/>
</dbReference>
<dbReference type="SUPFAM" id="SSF50630">
    <property type="entry name" value="Acid proteases"/>
    <property type="match status" value="1"/>
</dbReference>
<evidence type="ECO:0000256" key="1">
    <source>
        <dbReference type="PROSITE-ProRule" id="PRU00047"/>
    </source>
</evidence>
<dbReference type="PROSITE" id="PS50158">
    <property type="entry name" value="ZF_CCHC"/>
    <property type="match status" value="2"/>
</dbReference>
<sequence length="523" mass="58531">MATPPNDKKEVVNVKAPTYNELFTLVNQLRAKIDAGSADPALIDGFTKLKSVFGQTDETSGNPLQGQEQLEYRVISDLTKGADKFKGRESPVEAEDWLLAIKGLATVNRWQIAYTLQYVRMHLEAAAKDWFVGRSFKDWDEFERKFRTTFVRASSESDRLDLMRARKQGRSEALMDYFQPKMRMCRELSMTFNVAKDYLLRGLYMRNLALYAVGRRHADEDELLDDLLSWERMNALHQAVSGVERPGDNPKPRTPSKAAVTPTSRAVERLDPPTSGPTSGTDVRGVGQLTCWNCKLTGHLSRDCPTRRKATTCYGCGATGHIRPNCPERGQSNVAVGVREARSHPYRRSGRINGREVDVLLDTGSHYNLVKSSIAICCGLLVEPLDKPFYGLGSITVPSVRAVGVARAEIAIDDVCPGQVTLLVVPDTVQQPDVIVGREWLDSPSIAYRKVGRELHLYRAEACSGETEHTVMTVGCDAEYIHTVEVHNVPERVALVPSDFAFVKPDIDERERDELMKLVNEYR</sequence>
<dbReference type="Gene3D" id="4.10.60.10">
    <property type="entry name" value="Zinc finger, CCHC-type"/>
    <property type="match status" value="1"/>
</dbReference>
<protein>
    <recommendedName>
        <fullName evidence="3">CCHC-type domain-containing protein</fullName>
    </recommendedName>
</protein>
<comment type="caution">
    <text evidence="4">The sequence shown here is derived from an EMBL/GenBank/DDBJ whole genome shotgun (WGS) entry which is preliminary data.</text>
</comment>
<proteinExistence type="predicted"/>
<dbReference type="PANTHER" id="PTHR15503">
    <property type="entry name" value="LDOC1 RELATED"/>
    <property type="match status" value="1"/>
</dbReference>
<dbReference type="GO" id="GO:0003676">
    <property type="term" value="F:nucleic acid binding"/>
    <property type="evidence" value="ECO:0007669"/>
    <property type="project" value="InterPro"/>
</dbReference>
<dbReference type="InterPro" id="IPR001878">
    <property type="entry name" value="Znf_CCHC"/>
</dbReference>
<dbReference type="SUPFAM" id="SSF57756">
    <property type="entry name" value="Retrovirus zinc finger-like domains"/>
    <property type="match status" value="1"/>
</dbReference>
<evidence type="ECO:0000259" key="3">
    <source>
        <dbReference type="PROSITE" id="PS50158"/>
    </source>
</evidence>
<dbReference type="AlphaFoldDB" id="A0A6G0VZQ5"/>
<dbReference type="Pfam" id="PF13650">
    <property type="entry name" value="Asp_protease_2"/>
    <property type="match status" value="1"/>
</dbReference>
<reference evidence="4 5" key="1">
    <citation type="submission" date="2019-08" db="EMBL/GenBank/DDBJ databases">
        <title>Whole genome of Aphis craccivora.</title>
        <authorList>
            <person name="Voronova N.V."/>
            <person name="Shulinski R.S."/>
            <person name="Bandarenka Y.V."/>
            <person name="Zhorov D.G."/>
            <person name="Warner D."/>
        </authorList>
    </citation>
    <scope>NUCLEOTIDE SEQUENCE [LARGE SCALE GENOMIC DNA]</scope>
    <source>
        <strain evidence="4">180601</strain>
        <tissue evidence="4">Whole Body</tissue>
    </source>
</reference>
<name>A0A6G0VZQ5_APHCR</name>
<keyword evidence="1" id="KW-0863">Zinc-finger</keyword>